<accession>A0A177Y3Q0</accession>
<protein>
    <submittedName>
        <fullName evidence="1">Uncharacterized protein</fullName>
    </submittedName>
</protein>
<name>A0A177Y3Q0_9VIBR</name>
<dbReference type="EMBL" id="LLEI02000018">
    <property type="protein sequence ID" value="OAJ95504.1"/>
    <property type="molecule type" value="Genomic_DNA"/>
</dbReference>
<gene>
    <name evidence="1" type="ORF">APB76_04055</name>
</gene>
<sequence length="284" mass="31738">MLVWSKTVRRSYQLSATTQGPLYPPAEVMDAEGNFVVVGQIPSDSGVSWSGAIVAPETPVPAFGEIKPYHIVTQIEQLSEQQMKDITLFTLPLPLPSNNYPMVFAPEQRPQASTEVRPSLPLHQGYIEDYRYQDGKRRIAPINLYDWLQAKGELTVTLNDDKQLARFDFQFSNLVPNSLYTVMSLREKDLCPESPTRPGPLGIPNVFVTDSLGSAQFWAELPDPFPAHESEGNRVINVVVLYMSSRQSYGGAIGLHGLGGDIHAQLKLEQRSFDEFVTTNNREE</sequence>
<proteinExistence type="predicted"/>
<evidence type="ECO:0000313" key="2">
    <source>
        <dbReference type="Proteomes" id="UP000078406"/>
    </source>
</evidence>
<comment type="caution">
    <text evidence="1">The sequence shown here is derived from an EMBL/GenBank/DDBJ whole genome shotgun (WGS) entry which is preliminary data.</text>
</comment>
<evidence type="ECO:0000313" key="1">
    <source>
        <dbReference type="EMBL" id="OAJ95504.1"/>
    </source>
</evidence>
<dbReference type="Proteomes" id="UP000078406">
    <property type="component" value="Unassembled WGS sequence"/>
</dbReference>
<dbReference type="AlphaFoldDB" id="A0A177Y3Q0"/>
<organism evidence="1 2">
    <name type="scientific">Vibrio bivalvicida</name>
    <dbReference type="NCBI Taxonomy" id="1276888"/>
    <lineage>
        <taxon>Bacteria</taxon>
        <taxon>Pseudomonadati</taxon>
        <taxon>Pseudomonadota</taxon>
        <taxon>Gammaproteobacteria</taxon>
        <taxon>Vibrionales</taxon>
        <taxon>Vibrionaceae</taxon>
        <taxon>Vibrio</taxon>
        <taxon>Vibrio oreintalis group</taxon>
    </lineage>
</organism>
<reference evidence="1 2" key="1">
    <citation type="journal article" date="2016" name="Syst. Appl. Microbiol.">
        <title>Vibrio bivalvicida sp. nov., a novel larval pathogen for bivalve molluscs reared in a hatchery.</title>
        <authorList>
            <person name="Dubert J."/>
            <person name="Romalde J.L."/>
            <person name="Prado S."/>
            <person name="Barja J.L."/>
        </authorList>
    </citation>
    <scope>NUCLEOTIDE SEQUENCE [LARGE SCALE GENOMIC DNA]</scope>
    <source>
        <strain evidence="1 2">605</strain>
    </source>
</reference>